<evidence type="ECO:0000256" key="1">
    <source>
        <dbReference type="ARBA" id="ARBA00010333"/>
    </source>
</evidence>
<organism evidence="2 3">
    <name type="scientific">Pseudaeromonas paramecii</name>
    <dbReference type="NCBI Taxonomy" id="2138166"/>
    <lineage>
        <taxon>Bacteria</taxon>
        <taxon>Pseudomonadati</taxon>
        <taxon>Pseudomonadota</taxon>
        <taxon>Gammaproteobacteria</taxon>
        <taxon>Aeromonadales</taxon>
        <taxon>Aeromonadaceae</taxon>
        <taxon>Pseudaeromonas</taxon>
    </lineage>
</organism>
<accession>A0ABP8Q7Z6</accession>
<proteinExistence type="inferred from homology"/>
<name>A0ABP8Q7Z6_9GAMM</name>
<keyword evidence="3" id="KW-1185">Reference proteome</keyword>
<dbReference type="RefSeq" id="WP_345012277.1">
    <property type="nucleotide sequence ID" value="NZ_BAABFC010000012.1"/>
</dbReference>
<sequence length="258" mass="28456">MAQQAKRAWAGWLTALLLWWPSVGVPVEQDAPTAPTVVVYALEAMPYCGEVDGRPVGLAVELLDEATRLGAPRFEFRFDVPWLRAQARVLQAGTEPVAIIPFSQTPQRLAQYSWLAELFTTQSRFYSYGRDVRPVLDLDEARRRVVGVVRGHALIKVLQQLGVEGLDSGAANADMNARKLLGGRYDTIADSDLISRYSWKALGQPRESLLEGMAVGPLTPVYLAAGPEFPPALAAQIRAAMLRLQETGRWQAIMAAWQ</sequence>
<dbReference type="PANTHER" id="PTHR35936:SF35">
    <property type="entry name" value="L-CYSTINE-BINDING PROTEIN TCYJ"/>
    <property type="match status" value="1"/>
</dbReference>
<dbReference type="SUPFAM" id="SSF53850">
    <property type="entry name" value="Periplasmic binding protein-like II"/>
    <property type="match status" value="1"/>
</dbReference>
<reference evidence="3" key="1">
    <citation type="journal article" date="2019" name="Int. J. Syst. Evol. Microbiol.">
        <title>The Global Catalogue of Microorganisms (GCM) 10K type strain sequencing project: providing services to taxonomists for standard genome sequencing and annotation.</title>
        <authorList>
            <consortium name="The Broad Institute Genomics Platform"/>
            <consortium name="The Broad Institute Genome Sequencing Center for Infectious Disease"/>
            <person name="Wu L."/>
            <person name="Ma J."/>
        </authorList>
    </citation>
    <scope>NUCLEOTIDE SEQUENCE [LARGE SCALE GENOMIC DNA]</scope>
    <source>
        <strain evidence="3">JCM 32226</strain>
    </source>
</reference>
<evidence type="ECO:0008006" key="4">
    <source>
        <dbReference type="Google" id="ProtNLM"/>
    </source>
</evidence>
<gene>
    <name evidence="2" type="ORF">GCM10023095_18360</name>
</gene>
<dbReference type="Gene3D" id="3.40.190.10">
    <property type="entry name" value="Periplasmic binding protein-like II"/>
    <property type="match status" value="2"/>
</dbReference>
<dbReference type="PANTHER" id="PTHR35936">
    <property type="entry name" value="MEMBRANE-BOUND LYTIC MUREIN TRANSGLYCOSYLASE F"/>
    <property type="match status" value="1"/>
</dbReference>
<comment type="similarity">
    <text evidence="1">Belongs to the bacterial solute-binding protein 3 family.</text>
</comment>
<evidence type="ECO:0000313" key="2">
    <source>
        <dbReference type="EMBL" id="GAA4498991.1"/>
    </source>
</evidence>
<protein>
    <recommendedName>
        <fullName evidence="4">Solute-binding protein family 3/N-terminal domain-containing protein</fullName>
    </recommendedName>
</protein>
<comment type="caution">
    <text evidence="2">The sequence shown here is derived from an EMBL/GenBank/DDBJ whole genome shotgun (WGS) entry which is preliminary data.</text>
</comment>
<dbReference type="EMBL" id="BAABFC010000012">
    <property type="protein sequence ID" value="GAA4498991.1"/>
    <property type="molecule type" value="Genomic_DNA"/>
</dbReference>
<evidence type="ECO:0000313" key="3">
    <source>
        <dbReference type="Proteomes" id="UP001501321"/>
    </source>
</evidence>
<dbReference type="Proteomes" id="UP001501321">
    <property type="component" value="Unassembled WGS sequence"/>
</dbReference>